<dbReference type="Proteomes" id="UP001500635">
    <property type="component" value="Unassembled WGS sequence"/>
</dbReference>
<keyword evidence="1" id="KW-0472">Membrane</keyword>
<evidence type="ECO:0000313" key="2">
    <source>
        <dbReference type="EMBL" id="GAA4400944.1"/>
    </source>
</evidence>
<evidence type="ECO:0008006" key="4">
    <source>
        <dbReference type="Google" id="ProtNLM"/>
    </source>
</evidence>
<comment type="caution">
    <text evidence="2">The sequence shown here is derived from an EMBL/GenBank/DDBJ whole genome shotgun (WGS) entry which is preliminary data.</text>
</comment>
<evidence type="ECO:0000313" key="3">
    <source>
        <dbReference type="Proteomes" id="UP001500635"/>
    </source>
</evidence>
<feature type="transmembrane region" description="Helical" evidence="1">
    <location>
        <begin position="339"/>
        <end position="356"/>
    </location>
</feature>
<keyword evidence="1" id="KW-0812">Transmembrane</keyword>
<feature type="transmembrane region" description="Helical" evidence="1">
    <location>
        <begin position="204"/>
        <end position="223"/>
    </location>
</feature>
<gene>
    <name evidence="2" type="ORF">GCM10023147_40070</name>
</gene>
<feature type="transmembrane region" description="Helical" evidence="1">
    <location>
        <begin position="56"/>
        <end position="81"/>
    </location>
</feature>
<evidence type="ECO:0000256" key="1">
    <source>
        <dbReference type="SAM" id="Phobius"/>
    </source>
</evidence>
<proteinExistence type="predicted"/>
<sequence length="587" mass="62810">MLAAVLIAAQLILRAYVLARGNFYWDDVAFIGRASGPLPDARLWWADYDGHLMPGALLTAGLLTALAPLSWPVAAASLLVLQAVASLAMLRALVVLAGRRLLVLVPFAFYLFSPLTVPAFAWWAAGLNALPMQIGLAVAVAETVRFVRTRSRLAFGLSLAGYVGGLLFFEKALVVPFVAFAAVAVGRAVRARERPVRSTLRRGAPLWGAYAAITALWLVLYAATAHPRPGDHTVWFTGHALSRSLHSVLAPAALGGPWTWYRVNPGPPIVVPSLVVTVIGALAVCGVLVVTAWRSPRALWAWGAAAAYFVVSLAPVYWLRSSALSSLLLPLSLRYFPDFAAVLALAGGLVATARVVPPAQRVRRVRPALAAERFAAPLAVAVTVGFVVSGSVSTVRFAHIWHANPTATYLANLRAGARVYAGTTVLDDEVDGRIMSKLAYPDNRLSAVLDRVRPRPDFEEYAPEPILVDPSGRFLPGRVTRVRSVQPGPIAGCGFRVDEYRPTVLSYEGRLNFWDWVVQLNYLASGAGRISITQDGIGQTVTVPVQRGPHTLYVRVAGAGYGLRAQAITPGLIVCVSGGPVGLLVPR</sequence>
<protein>
    <recommendedName>
        <fullName evidence="4">4-amino-4-deoxy-L-arabinose transferase</fullName>
    </recommendedName>
</protein>
<accession>A0ABP8K643</accession>
<feature type="transmembrane region" description="Helical" evidence="1">
    <location>
        <begin position="269"/>
        <end position="292"/>
    </location>
</feature>
<feature type="transmembrane region" description="Helical" evidence="1">
    <location>
        <begin position="299"/>
        <end position="319"/>
    </location>
</feature>
<name>A0ABP8K643_9ACTN</name>
<feature type="transmembrane region" description="Helical" evidence="1">
    <location>
        <begin position="93"/>
        <end position="113"/>
    </location>
</feature>
<organism evidence="2 3">
    <name type="scientific">Tsukamurella soli</name>
    <dbReference type="NCBI Taxonomy" id="644556"/>
    <lineage>
        <taxon>Bacteria</taxon>
        <taxon>Bacillati</taxon>
        <taxon>Actinomycetota</taxon>
        <taxon>Actinomycetes</taxon>
        <taxon>Mycobacteriales</taxon>
        <taxon>Tsukamurellaceae</taxon>
        <taxon>Tsukamurella</taxon>
    </lineage>
</organism>
<keyword evidence="1" id="KW-1133">Transmembrane helix</keyword>
<keyword evidence="3" id="KW-1185">Reference proteome</keyword>
<reference evidence="3" key="1">
    <citation type="journal article" date="2019" name="Int. J. Syst. Evol. Microbiol.">
        <title>The Global Catalogue of Microorganisms (GCM) 10K type strain sequencing project: providing services to taxonomists for standard genome sequencing and annotation.</title>
        <authorList>
            <consortium name="The Broad Institute Genomics Platform"/>
            <consortium name="The Broad Institute Genome Sequencing Center for Infectious Disease"/>
            <person name="Wu L."/>
            <person name="Ma J."/>
        </authorList>
    </citation>
    <scope>NUCLEOTIDE SEQUENCE [LARGE SCALE GENOMIC DNA]</scope>
    <source>
        <strain evidence="3">JCM 17688</strain>
    </source>
</reference>
<dbReference type="EMBL" id="BAABFR010000083">
    <property type="protein sequence ID" value="GAA4400944.1"/>
    <property type="molecule type" value="Genomic_DNA"/>
</dbReference>